<gene>
    <name evidence="1" type="ORF">D9619_010134</name>
</gene>
<accession>A0A8H5ASW3</accession>
<proteinExistence type="predicted"/>
<dbReference type="Proteomes" id="UP000567179">
    <property type="component" value="Unassembled WGS sequence"/>
</dbReference>
<dbReference type="AlphaFoldDB" id="A0A8H5ASW3"/>
<reference evidence="1 2" key="1">
    <citation type="journal article" date="2020" name="ISME J.">
        <title>Uncovering the hidden diversity of litter-decomposition mechanisms in mushroom-forming fungi.</title>
        <authorList>
            <person name="Floudas D."/>
            <person name="Bentzer J."/>
            <person name="Ahren D."/>
            <person name="Johansson T."/>
            <person name="Persson P."/>
            <person name="Tunlid A."/>
        </authorList>
    </citation>
    <scope>NUCLEOTIDE SEQUENCE [LARGE SCALE GENOMIC DNA]</scope>
    <source>
        <strain evidence="1 2">CBS 101986</strain>
    </source>
</reference>
<dbReference type="EMBL" id="JAACJJ010000058">
    <property type="protein sequence ID" value="KAF5310293.1"/>
    <property type="molecule type" value="Genomic_DNA"/>
</dbReference>
<keyword evidence="2" id="KW-1185">Reference proteome</keyword>
<evidence type="ECO:0000313" key="2">
    <source>
        <dbReference type="Proteomes" id="UP000567179"/>
    </source>
</evidence>
<name>A0A8H5ASW3_9AGAR</name>
<evidence type="ECO:0000313" key="1">
    <source>
        <dbReference type="EMBL" id="KAF5310293.1"/>
    </source>
</evidence>
<organism evidence="1 2">
    <name type="scientific">Psilocybe cf. subviscida</name>
    <dbReference type="NCBI Taxonomy" id="2480587"/>
    <lineage>
        <taxon>Eukaryota</taxon>
        <taxon>Fungi</taxon>
        <taxon>Dikarya</taxon>
        <taxon>Basidiomycota</taxon>
        <taxon>Agaricomycotina</taxon>
        <taxon>Agaricomycetes</taxon>
        <taxon>Agaricomycetidae</taxon>
        <taxon>Agaricales</taxon>
        <taxon>Agaricineae</taxon>
        <taxon>Strophariaceae</taxon>
        <taxon>Psilocybe</taxon>
    </lineage>
</organism>
<protein>
    <submittedName>
        <fullName evidence="1">Uncharacterized protein</fullName>
    </submittedName>
</protein>
<comment type="caution">
    <text evidence="1">The sequence shown here is derived from an EMBL/GenBank/DDBJ whole genome shotgun (WGS) entry which is preliminary data.</text>
</comment>
<sequence>MGPASCFTETSAGHGLLDNAYAIVEKITRQDALPEANPFQVDKNAETYWERDEYESEDESEGEGKSDDENIIPSTVKFFAFSFNTVLATLIIGTIGVTASTDADVQHDTTDVCRLANSLNSKLLAFQRIHRSDKADDIIQACSDLNSGLKTLISDAKKLQPERMSTDDTTGVCDTLEASTSAFKGVFDLFTALHPTFAEVIQPTTRDLISDAVRQLYVIFSRMESVLAQHFDLSTADSLLF</sequence>